<dbReference type="OMA" id="MRMMSVC"/>
<organism evidence="9 10">
    <name type="scientific">Plasmodiophora brassicae</name>
    <name type="common">Clubroot disease agent</name>
    <dbReference type="NCBI Taxonomy" id="37360"/>
    <lineage>
        <taxon>Eukaryota</taxon>
        <taxon>Sar</taxon>
        <taxon>Rhizaria</taxon>
        <taxon>Endomyxa</taxon>
        <taxon>Phytomyxea</taxon>
        <taxon>Plasmodiophorida</taxon>
        <taxon>Plasmodiophoridae</taxon>
        <taxon>Plasmodiophora</taxon>
    </lineage>
</organism>
<dbReference type="AlphaFoldDB" id="A0A0G4J861"/>
<dbReference type="GO" id="GO:0000930">
    <property type="term" value="C:gamma-tubulin complex"/>
    <property type="evidence" value="ECO:0007669"/>
    <property type="project" value="TreeGrafter"/>
</dbReference>
<feature type="region of interest" description="Disordered" evidence="6">
    <location>
        <begin position="124"/>
        <end position="149"/>
    </location>
</feature>
<dbReference type="GO" id="GO:0000922">
    <property type="term" value="C:spindle pole"/>
    <property type="evidence" value="ECO:0007669"/>
    <property type="project" value="InterPro"/>
</dbReference>
<protein>
    <submittedName>
        <fullName evidence="9">Uncharacterized protein</fullName>
    </submittedName>
</protein>
<accession>A0A0G4J861</accession>
<proteinExistence type="inferred from homology"/>
<evidence type="ECO:0000313" key="10">
    <source>
        <dbReference type="Proteomes" id="UP000039324"/>
    </source>
</evidence>
<dbReference type="GO" id="GO:0051321">
    <property type="term" value="P:meiotic cell cycle"/>
    <property type="evidence" value="ECO:0007669"/>
    <property type="project" value="TreeGrafter"/>
</dbReference>
<dbReference type="STRING" id="37360.A0A0G4J861"/>
<dbReference type="GO" id="GO:0043015">
    <property type="term" value="F:gamma-tubulin binding"/>
    <property type="evidence" value="ECO:0007669"/>
    <property type="project" value="InterPro"/>
</dbReference>
<evidence type="ECO:0000256" key="2">
    <source>
        <dbReference type="ARBA" id="ARBA00010337"/>
    </source>
</evidence>
<dbReference type="PANTHER" id="PTHR19302">
    <property type="entry name" value="GAMMA TUBULIN COMPLEX PROTEIN"/>
    <property type="match status" value="1"/>
</dbReference>
<feature type="domain" description="Gamma tubulin complex component C-terminal" evidence="7">
    <location>
        <begin position="439"/>
        <end position="754"/>
    </location>
</feature>
<gene>
    <name evidence="9" type="ORF">PBRA_003241</name>
</gene>
<keyword evidence="4" id="KW-0493">Microtubule</keyword>
<dbReference type="OrthoDB" id="5860513at2759"/>
<evidence type="ECO:0000256" key="5">
    <source>
        <dbReference type="ARBA" id="ARBA00023212"/>
    </source>
</evidence>
<keyword evidence="10" id="KW-1185">Reference proteome</keyword>
<name>A0A0G4J861_PLABS</name>
<dbReference type="GO" id="GO:0051011">
    <property type="term" value="F:microtubule minus-end binding"/>
    <property type="evidence" value="ECO:0007669"/>
    <property type="project" value="TreeGrafter"/>
</dbReference>
<evidence type="ECO:0000256" key="3">
    <source>
        <dbReference type="ARBA" id="ARBA00022490"/>
    </source>
</evidence>
<dbReference type="Gene3D" id="1.20.120.1900">
    <property type="entry name" value="Gamma-tubulin complex, C-terminal domain"/>
    <property type="match status" value="1"/>
</dbReference>
<dbReference type="GO" id="GO:0051225">
    <property type="term" value="P:spindle assembly"/>
    <property type="evidence" value="ECO:0007669"/>
    <property type="project" value="TreeGrafter"/>
</dbReference>
<dbReference type="GO" id="GO:0005874">
    <property type="term" value="C:microtubule"/>
    <property type="evidence" value="ECO:0007669"/>
    <property type="project" value="UniProtKB-KW"/>
</dbReference>
<comment type="similarity">
    <text evidence="2">Belongs to the TUBGCP family.</text>
</comment>
<dbReference type="InterPro" id="IPR042241">
    <property type="entry name" value="GCP_C_sf"/>
</dbReference>
<keyword evidence="5" id="KW-0206">Cytoskeleton</keyword>
<feature type="domain" description="Gamma tubulin complex component protein N-terminal" evidence="8">
    <location>
        <begin position="159"/>
        <end position="433"/>
    </location>
</feature>
<evidence type="ECO:0000256" key="4">
    <source>
        <dbReference type="ARBA" id="ARBA00022701"/>
    </source>
</evidence>
<dbReference type="GO" id="GO:0007020">
    <property type="term" value="P:microtubule nucleation"/>
    <property type="evidence" value="ECO:0007669"/>
    <property type="project" value="InterPro"/>
</dbReference>
<dbReference type="Pfam" id="PF04130">
    <property type="entry name" value="GCP_C_terminal"/>
    <property type="match status" value="1"/>
</dbReference>
<keyword evidence="3" id="KW-0963">Cytoplasm</keyword>
<feature type="compositionally biased region" description="Low complexity" evidence="6">
    <location>
        <begin position="124"/>
        <end position="133"/>
    </location>
</feature>
<evidence type="ECO:0000256" key="6">
    <source>
        <dbReference type="SAM" id="MobiDB-lite"/>
    </source>
</evidence>
<dbReference type="GO" id="GO:0031122">
    <property type="term" value="P:cytoplasmic microtubule organization"/>
    <property type="evidence" value="ECO:0007669"/>
    <property type="project" value="TreeGrafter"/>
</dbReference>
<dbReference type="EMBL" id="CDSF01000144">
    <property type="protein sequence ID" value="CEP03481.1"/>
    <property type="molecule type" value="Genomic_DNA"/>
</dbReference>
<dbReference type="GO" id="GO:0000278">
    <property type="term" value="P:mitotic cell cycle"/>
    <property type="evidence" value="ECO:0007669"/>
    <property type="project" value="TreeGrafter"/>
</dbReference>
<evidence type="ECO:0000313" key="9">
    <source>
        <dbReference type="EMBL" id="CEP03481.1"/>
    </source>
</evidence>
<sequence length="784" mass="88405">MADVTARLVSALVTRLSPEGANEATRRERALLAVRLLCSRIRPRVSLDPVHVRHLIASLLARNRISTIAFDELFEKLMRMRVIEHKASVLYLIYALSSHADEGYTIPAPMTSQTPLMDFTGGTADTTPVPATDTEPRNKDTVTTRDEDDIDSVSDSNIVHDMFFILQGSDGDLVKFSKGNVYVPDTIPSDLANIAGAISEMGILFARVRKYTENPGADGRVQQALTAALKDQLTQYYRLIAVLEQQCSSSTGLTLKQAFVWVQRPLKCMRTLALLAEGATGISGGALISIFESYSCHGDRSVRELIQSLLGAAAKPLFDFLQTWISTGEVKDPFGEFFIKENRSCSADLFWQDMFTLRPKMIPLFVGPSLAERILSLGKSVNFIRRCGDLPKWSSDAAVSRRFQEIVYGDTTQFESVLSQAGASINKRLLDIVCSQYSLMLHCTAIKQYILMGQGDFIQHLLDLLFDELSQPAAKLYRHHLNNILESALRATVGHFERPDVMSRLQVRLLQSSPGDSGWEVFTLDYRIDSAPALSAEAQDAVSPLSIVFHPDHMRSYLRMFNFIWRIKRIEHCLSDTWKRQNSDMSRLASDSDLRSLFHKAQTIRHEMVQFVNNLNSFVKYDVIECCWDRFVSSVQKAADLDEVISAHSNYIARLLDKLFIGDNLSPLQKPLSQLCDLILQFSTLQQRLHDAALEEIHIRERSSRRGSALFSRFGSQLDRIQDAYRFQLASFMKLVEPSDMRFLAFQMDFNGFYGNVAEDEEGYTARRTAFVDSLLVDDGDSRL</sequence>
<feature type="compositionally biased region" description="Basic and acidic residues" evidence="6">
    <location>
        <begin position="134"/>
        <end position="145"/>
    </location>
</feature>
<dbReference type="Proteomes" id="UP000039324">
    <property type="component" value="Unassembled WGS sequence"/>
</dbReference>
<dbReference type="InterPro" id="IPR007259">
    <property type="entry name" value="GCP"/>
</dbReference>
<comment type="subcellular location">
    <subcellularLocation>
        <location evidence="1">Cytoplasm</location>
        <location evidence="1">Cytoskeleton</location>
    </subcellularLocation>
</comment>
<dbReference type="InterPro" id="IPR041470">
    <property type="entry name" value="GCP_N"/>
</dbReference>
<evidence type="ECO:0000256" key="1">
    <source>
        <dbReference type="ARBA" id="ARBA00004245"/>
    </source>
</evidence>
<evidence type="ECO:0000259" key="8">
    <source>
        <dbReference type="Pfam" id="PF17681"/>
    </source>
</evidence>
<dbReference type="Pfam" id="PF17681">
    <property type="entry name" value="GCP_N_terminal"/>
    <property type="match status" value="1"/>
</dbReference>
<reference evidence="9 10" key="1">
    <citation type="submission" date="2015-02" db="EMBL/GenBank/DDBJ databases">
        <authorList>
            <person name="Chooi Y.-H."/>
        </authorList>
    </citation>
    <scope>NUCLEOTIDE SEQUENCE [LARGE SCALE GENOMIC DNA]</scope>
    <source>
        <strain evidence="9">E3</strain>
    </source>
</reference>
<dbReference type="PANTHER" id="PTHR19302:SF14">
    <property type="entry name" value="GAMMA-TUBULIN COMPLEX COMPONENT 3"/>
    <property type="match status" value="1"/>
</dbReference>
<evidence type="ECO:0000259" key="7">
    <source>
        <dbReference type="Pfam" id="PF04130"/>
    </source>
</evidence>
<dbReference type="InterPro" id="IPR040457">
    <property type="entry name" value="GCP_C"/>
</dbReference>